<dbReference type="Pfam" id="PF13385">
    <property type="entry name" value="Laminin_G_3"/>
    <property type="match status" value="1"/>
</dbReference>
<keyword evidence="1" id="KW-1133">Transmembrane helix</keyword>
<dbReference type="EMBL" id="MN740057">
    <property type="protein sequence ID" value="QHT85973.1"/>
    <property type="molecule type" value="Genomic_DNA"/>
</dbReference>
<dbReference type="InterPro" id="IPR013320">
    <property type="entry name" value="ConA-like_dom_sf"/>
</dbReference>
<evidence type="ECO:0000313" key="2">
    <source>
        <dbReference type="EMBL" id="QHT85973.1"/>
    </source>
</evidence>
<organism evidence="2">
    <name type="scientific">viral metagenome</name>
    <dbReference type="NCBI Taxonomy" id="1070528"/>
    <lineage>
        <taxon>unclassified sequences</taxon>
        <taxon>metagenomes</taxon>
        <taxon>organismal metagenomes</taxon>
    </lineage>
</organism>
<feature type="transmembrane region" description="Helical" evidence="1">
    <location>
        <begin position="109"/>
        <end position="130"/>
    </location>
</feature>
<feature type="transmembrane region" description="Helical" evidence="1">
    <location>
        <begin position="12"/>
        <end position="36"/>
    </location>
</feature>
<proteinExistence type="predicted"/>
<feature type="transmembrane region" description="Helical" evidence="1">
    <location>
        <begin position="175"/>
        <end position="194"/>
    </location>
</feature>
<keyword evidence="1" id="KW-0472">Membrane</keyword>
<dbReference type="AlphaFoldDB" id="A0A6C0I1H2"/>
<feature type="transmembrane region" description="Helical" evidence="1">
    <location>
        <begin position="142"/>
        <end position="163"/>
    </location>
</feature>
<keyword evidence="1" id="KW-0812">Transmembrane</keyword>
<accession>A0A6C0I1H2</accession>
<protein>
    <submittedName>
        <fullName evidence="2">Uncharacterized protein</fullName>
    </submittedName>
</protein>
<feature type="transmembrane region" description="Helical" evidence="1">
    <location>
        <begin position="76"/>
        <end position="97"/>
    </location>
</feature>
<dbReference type="Gene3D" id="2.60.120.200">
    <property type="match status" value="1"/>
</dbReference>
<reference evidence="2" key="1">
    <citation type="journal article" date="2020" name="Nature">
        <title>Giant virus diversity and host interactions through global metagenomics.</title>
        <authorList>
            <person name="Schulz F."/>
            <person name="Roux S."/>
            <person name="Paez-Espino D."/>
            <person name="Jungbluth S."/>
            <person name="Walsh D.A."/>
            <person name="Denef V.J."/>
            <person name="McMahon K.D."/>
            <person name="Konstantinidis K.T."/>
            <person name="Eloe-Fadrosh E.A."/>
            <person name="Kyrpides N.C."/>
            <person name="Woyke T."/>
        </authorList>
    </citation>
    <scope>NUCLEOTIDE SEQUENCE</scope>
    <source>
        <strain evidence="2">GVMAG-M-3300023184-184</strain>
    </source>
</reference>
<dbReference type="SUPFAM" id="SSF49899">
    <property type="entry name" value="Concanavalin A-like lectins/glucanases"/>
    <property type="match status" value="1"/>
</dbReference>
<sequence>MKFEGKNMIQSLTTQIPFLLIIIGICVFISYEIYLASTNESLFKNNSSFYFTIIIIPLLSIFLYILYGYTLNKQELMIFYVILGLSLSILLIIYFLIYTNLANVIFNKYILYTLSLGIILVGLAIVYNVFSERFKKQVGWSGFFINMLFYIPCLIIDFIQYIIKESNETPRPFFILFIIEILLIIFFIYLLPLIKSKINENSILLLNDPIMLSGETRIDADLKDKQLDQIDTSTYTTTTNEITQLSQKFALSMWVYINPLSSSKLGYTKETNIFNYGNVGDNHHPQIVHKIDNNGTNIRFYLTNKGIPYDTTIPYQKWNNILLNYNGESVDIFINGTLNYTYLIGQDQPSFLDTDIIIIGQDNGNMNNDSLYGSMCNIVYYKNPLSNTDIIQNYNLLMYKNPPIQ</sequence>
<feature type="transmembrane region" description="Helical" evidence="1">
    <location>
        <begin position="48"/>
        <end position="69"/>
    </location>
</feature>
<name>A0A6C0I1H2_9ZZZZ</name>
<evidence type="ECO:0000256" key="1">
    <source>
        <dbReference type="SAM" id="Phobius"/>
    </source>
</evidence>